<dbReference type="EMBL" id="VEPZ02000196">
    <property type="protein sequence ID" value="KAE8731503.1"/>
    <property type="molecule type" value="Genomic_DNA"/>
</dbReference>
<keyword evidence="3" id="KW-1185">Reference proteome</keyword>
<evidence type="ECO:0000256" key="1">
    <source>
        <dbReference type="SAM" id="MobiDB-lite"/>
    </source>
</evidence>
<organism evidence="2 3">
    <name type="scientific">Hibiscus syriacus</name>
    <name type="common">Rose of Sharon</name>
    <dbReference type="NCBI Taxonomy" id="106335"/>
    <lineage>
        <taxon>Eukaryota</taxon>
        <taxon>Viridiplantae</taxon>
        <taxon>Streptophyta</taxon>
        <taxon>Embryophyta</taxon>
        <taxon>Tracheophyta</taxon>
        <taxon>Spermatophyta</taxon>
        <taxon>Magnoliopsida</taxon>
        <taxon>eudicotyledons</taxon>
        <taxon>Gunneridae</taxon>
        <taxon>Pentapetalae</taxon>
        <taxon>rosids</taxon>
        <taxon>malvids</taxon>
        <taxon>Malvales</taxon>
        <taxon>Malvaceae</taxon>
        <taxon>Malvoideae</taxon>
        <taxon>Hibiscus</taxon>
    </lineage>
</organism>
<reference evidence="2" key="1">
    <citation type="submission" date="2019-09" db="EMBL/GenBank/DDBJ databases">
        <title>Draft genome information of white flower Hibiscus syriacus.</title>
        <authorList>
            <person name="Kim Y.-M."/>
        </authorList>
    </citation>
    <scope>NUCLEOTIDE SEQUENCE [LARGE SCALE GENOMIC DNA]</scope>
    <source>
        <strain evidence="2">YM2019G1</strain>
    </source>
</reference>
<dbReference type="PANTHER" id="PTHR31902">
    <property type="entry name" value="ACTIN PATCHES DISTAL PROTEIN 1"/>
    <property type="match status" value="1"/>
</dbReference>
<dbReference type="SUPFAM" id="SSF52833">
    <property type="entry name" value="Thioredoxin-like"/>
    <property type="match status" value="1"/>
</dbReference>
<protein>
    <recommendedName>
        <fullName evidence="4">Sucrase/ferredoxin-like family protein</fullName>
    </recommendedName>
</protein>
<dbReference type="AlphaFoldDB" id="A0A6A3CQN1"/>
<feature type="compositionally biased region" description="Basic and acidic residues" evidence="1">
    <location>
        <begin position="1"/>
        <end position="11"/>
    </location>
</feature>
<proteinExistence type="predicted"/>
<feature type="compositionally biased region" description="Polar residues" evidence="1">
    <location>
        <begin position="12"/>
        <end position="26"/>
    </location>
</feature>
<dbReference type="Pfam" id="PF06999">
    <property type="entry name" value="Suc_Fer-like"/>
    <property type="match status" value="1"/>
</dbReference>
<evidence type="ECO:0000313" key="3">
    <source>
        <dbReference type="Proteomes" id="UP000436088"/>
    </source>
</evidence>
<dbReference type="InterPro" id="IPR009737">
    <property type="entry name" value="Aim32/Apd1-like"/>
</dbReference>
<dbReference type="Gene3D" id="3.40.30.10">
    <property type="entry name" value="Glutaredoxin"/>
    <property type="match status" value="1"/>
</dbReference>
<name>A0A6A3CQN1_HIBSY</name>
<dbReference type="InterPro" id="IPR036249">
    <property type="entry name" value="Thioredoxin-like_sf"/>
</dbReference>
<dbReference type="PANTHER" id="PTHR31902:SF14">
    <property type="entry name" value="ACTIN PATCHES DISTAL PROTEIN 1"/>
    <property type="match status" value="1"/>
</dbReference>
<dbReference type="CDD" id="cd03062">
    <property type="entry name" value="TRX_Fd_Sucrase"/>
    <property type="match status" value="1"/>
</dbReference>
<sequence length="334" mass="37004">MMSSGREREESLTFQTNPSSPSSPITVSDHLDSCLQDPTSHIGSAAGSYSNEGLLAAETASPSNSYDEFGFSRPDFRQQSPISGTVQFYERHVFLCYKSPSVWPPRIEAAEFDRLPRRLTHFDVDTFVEEVLVKNGEWLPGTPEKLQGSFVFVCSHGSRDHRCGVCGPPLVSRFKEEIVLHGLQVTGHWYGYVTPDDVPALLEWHIGKGEIIDELWRQLGDYFGGQMGLSEEEQKKFQELRRLANGETTMEGSTKEETQRQMDEMSTTACIVVTDDGGVKLTPEKKKGGKKLNSMINSEKGSQDLCQANFMLPALAVCAAASIAVAYSCYKQPA</sequence>
<comment type="caution">
    <text evidence="2">The sequence shown here is derived from an EMBL/GenBank/DDBJ whole genome shotgun (WGS) entry which is preliminary data.</text>
</comment>
<gene>
    <name evidence="2" type="ORF">F3Y22_tig00002840pilonHSYRG01496</name>
</gene>
<dbReference type="Proteomes" id="UP000436088">
    <property type="component" value="Unassembled WGS sequence"/>
</dbReference>
<evidence type="ECO:0008006" key="4">
    <source>
        <dbReference type="Google" id="ProtNLM"/>
    </source>
</evidence>
<evidence type="ECO:0000313" key="2">
    <source>
        <dbReference type="EMBL" id="KAE8731503.1"/>
    </source>
</evidence>
<feature type="region of interest" description="Disordered" evidence="1">
    <location>
        <begin position="1"/>
        <end position="39"/>
    </location>
</feature>
<accession>A0A6A3CQN1</accession>